<gene>
    <name evidence="5" type="ORF">KUCA_T00001962001</name>
</gene>
<dbReference type="GeneID" id="34519389"/>
<dbReference type="PANTHER" id="PTHR31544:SF2">
    <property type="entry name" value="AIG2-LIKE PROTEIN D"/>
    <property type="match status" value="1"/>
</dbReference>
<name>W6MIM5_9ASCO</name>
<dbReference type="SUPFAM" id="SSF110857">
    <property type="entry name" value="Gamma-glutamyl cyclotransferase-like"/>
    <property type="match status" value="1"/>
</dbReference>
<dbReference type="CDD" id="cd06661">
    <property type="entry name" value="GGCT_like"/>
    <property type="match status" value="1"/>
</dbReference>
<dbReference type="OrthoDB" id="1044435at2759"/>
<organism evidence="5 6">
    <name type="scientific">Kuraishia capsulata CBS 1993</name>
    <dbReference type="NCBI Taxonomy" id="1382522"/>
    <lineage>
        <taxon>Eukaryota</taxon>
        <taxon>Fungi</taxon>
        <taxon>Dikarya</taxon>
        <taxon>Ascomycota</taxon>
        <taxon>Saccharomycotina</taxon>
        <taxon>Pichiomycetes</taxon>
        <taxon>Pichiales</taxon>
        <taxon>Pichiaceae</taxon>
        <taxon>Kuraishia</taxon>
    </lineage>
</organism>
<evidence type="ECO:0000313" key="6">
    <source>
        <dbReference type="Proteomes" id="UP000019384"/>
    </source>
</evidence>
<evidence type="ECO:0000256" key="1">
    <source>
        <dbReference type="ARBA" id="ARBA00008861"/>
    </source>
</evidence>
<keyword evidence="2" id="KW-0808">Transferase</keyword>
<dbReference type="AlphaFoldDB" id="W6MIM5"/>
<dbReference type="Proteomes" id="UP000019384">
    <property type="component" value="Unassembled WGS sequence"/>
</dbReference>
<evidence type="ECO:0000256" key="3">
    <source>
        <dbReference type="ARBA" id="ARBA00030602"/>
    </source>
</evidence>
<comment type="similarity">
    <text evidence="1">Belongs to the gamma-glutamylcyclotransferase family.</text>
</comment>
<protein>
    <recommendedName>
        <fullName evidence="3">Putative gamma-glutamylcyclotransferase</fullName>
    </recommendedName>
</protein>
<proteinExistence type="inferred from homology"/>
<dbReference type="Gene3D" id="3.10.490.10">
    <property type="entry name" value="Gamma-glutamyl cyclotransferase-like"/>
    <property type="match status" value="1"/>
</dbReference>
<reference evidence="5" key="1">
    <citation type="submission" date="2013-12" db="EMBL/GenBank/DDBJ databases">
        <authorList>
            <person name="Genoscope - CEA"/>
        </authorList>
    </citation>
    <scope>NUCLEOTIDE SEQUENCE</scope>
    <source>
        <strain evidence="5">CBS 1993</strain>
    </source>
</reference>
<dbReference type="EMBL" id="HG793126">
    <property type="protein sequence ID" value="CDK25991.1"/>
    <property type="molecule type" value="Genomic_DNA"/>
</dbReference>
<evidence type="ECO:0000256" key="2">
    <source>
        <dbReference type="ARBA" id="ARBA00022679"/>
    </source>
</evidence>
<evidence type="ECO:0000259" key="4">
    <source>
        <dbReference type="Pfam" id="PF06094"/>
    </source>
</evidence>
<dbReference type="InterPro" id="IPR013024">
    <property type="entry name" value="GGCT-like"/>
</dbReference>
<keyword evidence="6" id="KW-1185">Reference proteome</keyword>
<dbReference type="PANTHER" id="PTHR31544">
    <property type="entry name" value="AIG2-LIKE PROTEIN D"/>
    <property type="match status" value="1"/>
</dbReference>
<dbReference type="Pfam" id="PF06094">
    <property type="entry name" value="GGACT"/>
    <property type="match status" value="1"/>
</dbReference>
<dbReference type="RefSeq" id="XP_022458001.1">
    <property type="nucleotide sequence ID" value="XM_022604195.1"/>
</dbReference>
<sequence>MSRSLFSCYGTLMNPRIALMVLKGDESGNPDQLEFTDAVLKSYRRCMLKNAKYPAVFASEGHSVEGVLIRNLRDSDLQFLDWYEGSQFERRPANVECDGTTVETEFYLWVAANDELLENDWDDSWMNDPAIVKAYMKEELESLEDEP</sequence>
<dbReference type="GO" id="GO:0016740">
    <property type="term" value="F:transferase activity"/>
    <property type="evidence" value="ECO:0007669"/>
    <property type="project" value="UniProtKB-KW"/>
</dbReference>
<reference evidence="5" key="2">
    <citation type="submission" date="2014-02" db="EMBL/GenBank/DDBJ databases">
        <title>Complete DNA sequence of /Kuraishia capsulata/ illustrates novel genomic features among budding yeasts (/Saccharomycotina/).</title>
        <authorList>
            <person name="Morales L."/>
            <person name="Noel B."/>
            <person name="Porcel B."/>
            <person name="Marcet-Houben M."/>
            <person name="Hullo M-F."/>
            <person name="Sacerdot C."/>
            <person name="Tekaia F."/>
            <person name="Leh-Louis V."/>
            <person name="Despons L."/>
            <person name="Khanna V."/>
            <person name="Aury J-M."/>
            <person name="Barbe V."/>
            <person name="Couloux A."/>
            <person name="Labadie K."/>
            <person name="Pelletier E."/>
            <person name="Souciet J-L."/>
            <person name="Boekhout T."/>
            <person name="Gabaldon T."/>
            <person name="Wincker P."/>
            <person name="Dujon B."/>
        </authorList>
    </citation>
    <scope>NUCLEOTIDE SEQUENCE</scope>
    <source>
        <strain evidence="5">CBS 1993</strain>
    </source>
</reference>
<accession>W6MIM5</accession>
<evidence type="ECO:0000313" key="5">
    <source>
        <dbReference type="EMBL" id="CDK25991.1"/>
    </source>
</evidence>
<dbReference type="InterPro" id="IPR009288">
    <property type="entry name" value="AIG2-like_dom"/>
</dbReference>
<feature type="domain" description="Gamma-glutamylcyclotransferase AIG2-like" evidence="4">
    <location>
        <begin position="8"/>
        <end position="122"/>
    </location>
</feature>
<dbReference type="InterPro" id="IPR036568">
    <property type="entry name" value="GGCT-like_sf"/>
</dbReference>
<dbReference type="HOGENOM" id="CLU_093936_3_1_1"/>
<dbReference type="InterPro" id="IPR045038">
    <property type="entry name" value="AIG2-like"/>
</dbReference>